<protein>
    <submittedName>
        <fullName evidence="1">Sulfotransferase family protein</fullName>
        <ecNumber evidence="1">2.8.2.-</ecNumber>
    </submittedName>
</protein>
<comment type="caution">
    <text evidence="1">The sequence shown here is derived from an EMBL/GenBank/DDBJ whole genome shotgun (WGS) entry which is preliminary data.</text>
</comment>
<organism evidence="1 2">
    <name type="scientific">Sphingomonas tabacisoli</name>
    <dbReference type="NCBI Taxonomy" id="2249466"/>
    <lineage>
        <taxon>Bacteria</taxon>
        <taxon>Pseudomonadati</taxon>
        <taxon>Pseudomonadota</taxon>
        <taxon>Alphaproteobacteria</taxon>
        <taxon>Sphingomonadales</taxon>
        <taxon>Sphingomonadaceae</taxon>
        <taxon>Sphingomonas</taxon>
    </lineage>
</organism>
<dbReference type="SUPFAM" id="SSF52540">
    <property type="entry name" value="P-loop containing nucleoside triphosphate hydrolases"/>
    <property type="match status" value="1"/>
</dbReference>
<keyword evidence="2" id="KW-1185">Reference proteome</keyword>
<dbReference type="InterPro" id="IPR027417">
    <property type="entry name" value="P-loop_NTPase"/>
</dbReference>
<evidence type="ECO:0000313" key="2">
    <source>
        <dbReference type="Proteomes" id="UP001597115"/>
    </source>
</evidence>
<keyword evidence="1" id="KW-0808">Transferase</keyword>
<dbReference type="PANTHER" id="PTHR36451:SF1">
    <property type="entry name" value="OMEGA-HYDROXY-BETA-DIHYDROMENAQUINONE-9 SULFOTRANSFERASE STF3"/>
    <property type="match status" value="1"/>
</dbReference>
<dbReference type="InterPro" id="IPR052736">
    <property type="entry name" value="Stf3_sulfotransferase"/>
</dbReference>
<dbReference type="Proteomes" id="UP001597115">
    <property type="component" value="Unassembled WGS sequence"/>
</dbReference>
<dbReference type="GO" id="GO:0016740">
    <property type="term" value="F:transferase activity"/>
    <property type="evidence" value="ECO:0007669"/>
    <property type="project" value="UniProtKB-KW"/>
</dbReference>
<dbReference type="Gene3D" id="3.40.50.300">
    <property type="entry name" value="P-loop containing nucleotide triphosphate hydrolases"/>
    <property type="match status" value="1"/>
</dbReference>
<evidence type="ECO:0000313" key="1">
    <source>
        <dbReference type="EMBL" id="MFD1613184.1"/>
    </source>
</evidence>
<dbReference type="RefSeq" id="WP_380891020.1">
    <property type="nucleotide sequence ID" value="NZ_JBHUDY010000002.1"/>
</dbReference>
<sequence>MIEVDALLAAARDRTGLTDFGDPAFREGLDVLVDALNAEAKLSEAGEGRIAATMIETLSQRLRVEDWLKTHPELLAAPIEKPTFIFGLPRTGTTLAINLLAADPARRVFMRWEAFNPVPPAAPGALHTDPRCLAEQARLDAAKQYMPHIAAMHWEDADSSTECQFAMSPAFCAQLYDSQFDIPSYSDWFLNADYRPAFRYHRRLMQLLQGNNGGNWTFKNPWHPLYLNALKETYPDARLAMTHRDPAETIASACSLIFAVRKMYSDNVDPHACGRVLLRTFDQMIGRVIAFSDKHGAESIHHIQYRALVADPIGEIRKAYAAFGEPLTDEAVGAMEAMLSANPQGKHGKHEYHLEDYGLTREGVYDHFRDYIDRFDIPIKR</sequence>
<dbReference type="PANTHER" id="PTHR36451">
    <property type="entry name" value="PAPS-DEPENDENT SULFOTRANSFERASE STF3"/>
    <property type="match status" value="1"/>
</dbReference>
<name>A0ABW4I5C1_9SPHN</name>
<accession>A0ABW4I5C1</accession>
<dbReference type="EMBL" id="JBHUDY010000002">
    <property type="protein sequence ID" value="MFD1613184.1"/>
    <property type="molecule type" value="Genomic_DNA"/>
</dbReference>
<reference evidence="2" key="1">
    <citation type="journal article" date="2019" name="Int. J. Syst. Evol. Microbiol.">
        <title>The Global Catalogue of Microorganisms (GCM) 10K type strain sequencing project: providing services to taxonomists for standard genome sequencing and annotation.</title>
        <authorList>
            <consortium name="The Broad Institute Genomics Platform"/>
            <consortium name="The Broad Institute Genome Sequencing Center for Infectious Disease"/>
            <person name="Wu L."/>
            <person name="Ma J."/>
        </authorList>
    </citation>
    <scope>NUCLEOTIDE SEQUENCE [LARGE SCALE GENOMIC DNA]</scope>
    <source>
        <strain evidence="2">CGMCC 1.16275</strain>
    </source>
</reference>
<dbReference type="EC" id="2.8.2.-" evidence="1"/>
<dbReference type="Pfam" id="PF13469">
    <property type="entry name" value="Sulfotransfer_3"/>
    <property type="match status" value="1"/>
</dbReference>
<proteinExistence type="predicted"/>
<gene>
    <name evidence="1" type="ORF">ACFSCW_15370</name>
</gene>